<dbReference type="SUPFAM" id="SSF46785">
    <property type="entry name" value="Winged helix' DNA-binding domain"/>
    <property type="match status" value="1"/>
</dbReference>
<evidence type="ECO:0000313" key="8">
    <source>
        <dbReference type="EMBL" id="OCO89841.1"/>
    </source>
</evidence>
<evidence type="ECO:0000313" key="12">
    <source>
        <dbReference type="Proteomes" id="UP000050489"/>
    </source>
</evidence>
<dbReference type="Proteomes" id="UP000050489">
    <property type="component" value="Unassembled WGS sequence"/>
</dbReference>
<reference evidence="6 13" key="5">
    <citation type="submission" date="2018-05" db="EMBL/GenBank/DDBJ databases">
        <title>Klebsiella quasipneumonaiae provides a window into carbapenemase gene transfer, plasmid rearrangements and nosocomial acquisition from the hospital environment.</title>
        <authorList>
            <person name="Mathers A.J."/>
            <person name="Vegesana K."/>
            <person name="Stoesser N."/>
            <person name="Crook D."/>
            <person name="Vaughan A."/>
            <person name="Barry K."/>
            <person name="Parikh H."/>
            <person name="Sebra R."/>
            <person name="Kotay S."/>
            <person name="Walker A.S."/>
            <person name="Sheppard A.E."/>
        </authorList>
    </citation>
    <scope>NUCLEOTIDE SEQUENCE [LARGE SCALE GENOMIC DNA]</scope>
    <source>
        <strain evidence="6 13">CAV1761</strain>
    </source>
</reference>
<reference evidence="10" key="8">
    <citation type="submission" date="2018-06" db="EMBL/GenBank/DDBJ databases">
        <authorList>
            <person name="Martins R.C."/>
            <person name="Perdigao-Neto L.V."/>
            <person name="Costa S.F."/>
            <person name="Levin A.S.S."/>
        </authorList>
    </citation>
    <scope>NUCLEOTIDE SEQUENCE</scope>
    <source>
        <strain evidence="10">1283</strain>
    </source>
</reference>
<feature type="domain" description="HTH lysR-type" evidence="5">
    <location>
        <begin position="4"/>
        <end position="61"/>
    </location>
</feature>
<accession>A0A0A5LRW1</accession>
<sequence length="313" mass="35047">MTRLSLDAIKIISTIKSTGSFSMAAEALHKTPSAISYRVSNIESKLCVKLFHRNGPMITLTDEGEFLLQEGSWILNAVQDLESRVRNIPKLDNNIRLAVDTFFPLETLTQDIRDYIQHCPNANISVQREALNGTWDALKNNRADLIIAIGQIPDSVQAKTLMLGKLNFVLCVSPSHPFAAQRKPVCKKQRLNDIVVVIADSSHELPKRNHGTLPLQRQLVVCDVESNLALLKRGIGHAFLPPALIEKELASGELVTVPVEMQKGDEMIWLAWHPASKGAGFSWWHERLTRKSDVYSLMGREVVRDGGYPWCHN</sequence>
<dbReference type="Proteomes" id="UP000245399">
    <property type="component" value="Chromosome"/>
</dbReference>
<evidence type="ECO:0000313" key="9">
    <source>
        <dbReference type="EMBL" id="PNO69357.1"/>
    </source>
</evidence>
<dbReference type="EMBL" id="JAXABG010000024">
    <property type="protein sequence ID" value="MDX7085459.1"/>
    <property type="molecule type" value="Genomic_DNA"/>
</dbReference>
<reference evidence="11" key="3">
    <citation type="submission" date="2017-12" db="EMBL/GenBank/DDBJ databases">
        <title>FDA dAtabase for Regulatory Grade micrObial Sequences (FDA-ARGOS): Supporting development and validation of Infectious Disease Dx tests.</title>
        <authorList>
            <person name="Campos J."/>
            <person name="Goldberg B."/>
            <person name="Tallon L."/>
            <person name="Sadzewicz L."/>
            <person name="Sengamalay N."/>
            <person name="Ott S."/>
            <person name="Godinez A."/>
            <person name="Nagaraj S."/>
            <person name="Vavikolanu K."/>
            <person name="Vyas G."/>
            <person name="Nadendla S."/>
            <person name="Aluvathingal J."/>
            <person name="Geyer C."/>
            <person name="Nandy P."/>
            <person name="Hobson J."/>
            <person name="Sichtig H."/>
        </authorList>
    </citation>
    <scope>NUCLEOTIDE SEQUENCE [LARGE SCALE GENOMIC DNA]</scope>
    <source>
        <strain evidence="11">FDAARGOS_79</strain>
    </source>
</reference>
<reference evidence="10 14" key="7">
    <citation type="submission" date="2018-06" db="EMBL/GenBank/DDBJ databases">
        <title>Serratia marcescens genome sequencing and assembly.</title>
        <authorList>
            <person name="Martins R.C.R."/>
            <person name="Perdigao-Neto L.V."/>
            <person name="Costa S.F."/>
            <person name="Levin A.S.S."/>
        </authorList>
    </citation>
    <scope>NUCLEOTIDE SEQUENCE [LARGE SCALE GENOMIC DNA]</scope>
    <source>
        <strain evidence="10 14">1283</strain>
    </source>
</reference>
<keyword evidence="14" id="KW-1185">Reference proteome</keyword>
<evidence type="ECO:0000313" key="10">
    <source>
        <dbReference type="EMBL" id="PYA57018.1"/>
    </source>
</evidence>
<gene>
    <name evidence="8" type="ORF">AN695_0210045</name>
    <name evidence="6" type="ORF">DKC05_21875</name>
    <name evidence="10" type="ORF">DMW51_23930</name>
    <name evidence="9" type="ORF">MC70_004810</name>
    <name evidence="7" type="ORF">SJ435_24065</name>
</gene>
<evidence type="ECO:0000313" key="13">
    <source>
        <dbReference type="Proteomes" id="UP000245399"/>
    </source>
</evidence>
<evidence type="ECO:0000313" key="7">
    <source>
        <dbReference type="EMBL" id="MDX7085459.1"/>
    </source>
</evidence>
<keyword evidence="2" id="KW-0805">Transcription regulation</keyword>
<dbReference type="GeneID" id="98189585"/>
<evidence type="ECO:0000313" key="14">
    <source>
        <dbReference type="Proteomes" id="UP000247823"/>
    </source>
</evidence>
<dbReference type="InterPro" id="IPR036390">
    <property type="entry name" value="WH_DNA-bd_sf"/>
</dbReference>
<evidence type="ECO:0000313" key="6">
    <source>
        <dbReference type="EMBL" id="AWL70111.1"/>
    </source>
</evidence>
<dbReference type="PANTHER" id="PTHR30126:SF91">
    <property type="entry name" value="LYSR FAMILY TRANSCRIPTIONAL REGULATOR"/>
    <property type="match status" value="1"/>
</dbReference>
<dbReference type="EMBL" id="CP029449">
    <property type="protein sequence ID" value="AWL70111.1"/>
    <property type="molecule type" value="Genomic_DNA"/>
</dbReference>
<dbReference type="PROSITE" id="PS50931">
    <property type="entry name" value="HTH_LYSR"/>
    <property type="match status" value="1"/>
</dbReference>
<dbReference type="EMBL" id="LJEX02000024">
    <property type="protein sequence ID" value="OCO89841.1"/>
    <property type="molecule type" value="Genomic_DNA"/>
</dbReference>
<evidence type="ECO:0000313" key="15">
    <source>
        <dbReference type="Proteomes" id="UP001275057"/>
    </source>
</evidence>
<evidence type="ECO:0000313" key="11">
    <source>
        <dbReference type="Proteomes" id="UP000030378"/>
    </source>
</evidence>
<dbReference type="Proteomes" id="UP000247823">
    <property type="component" value="Unassembled WGS sequence"/>
</dbReference>
<dbReference type="RefSeq" id="WP_038881234.1">
    <property type="nucleotide sequence ID" value="NZ_CABMHU010000038.1"/>
</dbReference>
<evidence type="ECO:0000259" key="5">
    <source>
        <dbReference type="PROSITE" id="PS50931"/>
    </source>
</evidence>
<dbReference type="EMBL" id="QJQB01000539">
    <property type="protein sequence ID" value="PYA57018.1"/>
    <property type="molecule type" value="Genomic_DNA"/>
</dbReference>
<dbReference type="SUPFAM" id="SSF53850">
    <property type="entry name" value="Periplasmic binding protein-like II"/>
    <property type="match status" value="1"/>
</dbReference>
<reference evidence="14" key="6">
    <citation type="submission" date="2018-06" db="EMBL/GenBank/DDBJ databases">
        <title>Serratia marcescens genome sequencing and assembly.</title>
        <authorList>
            <person name="Martins R.C."/>
            <person name="Perdigao-Neto L.V."/>
            <person name="Costa S.F."/>
            <person name="Levin A.S.S."/>
        </authorList>
    </citation>
    <scope>NUCLEOTIDE SEQUENCE [LARGE SCALE GENOMIC DNA]</scope>
    <source>
        <strain evidence="14">1283</strain>
    </source>
</reference>
<dbReference type="InterPro" id="IPR005119">
    <property type="entry name" value="LysR_subst-bd"/>
</dbReference>
<dbReference type="GO" id="GO:0000976">
    <property type="term" value="F:transcription cis-regulatory region binding"/>
    <property type="evidence" value="ECO:0007669"/>
    <property type="project" value="TreeGrafter"/>
</dbReference>
<dbReference type="Proteomes" id="UP001275057">
    <property type="component" value="Unassembled WGS sequence"/>
</dbReference>
<keyword evidence="3" id="KW-0238">DNA-binding</keyword>
<dbReference type="Gene3D" id="3.40.190.290">
    <property type="match status" value="1"/>
</dbReference>
<comment type="similarity">
    <text evidence="1">Belongs to the LysR transcriptional regulatory family.</text>
</comment>
<dbReference type="PANTHER" id="PTHR30126">
    <property type="entry name" value="HTH-TYPE TRANSCRIPTIONAL REGULATOR"/>
    <property type="match status" value="1"/>
</dbReference>
<name>A0A0A5LRW1_SERMA</name>
<organism evidence="8 12">
    <name type="scientific">Serratia marcescens</name>
    <dbReference type="NCBI Taxonomy" id="615"/>
    <lineage>
        <taxon>Bacteria</taxon>
        <taxon>Pseudomonadati</taxon>
        <taxon>Pseudomonadota</taxon>
        <taxon>Gammaproteobacteria</taxon>
        <taxon>Enterobacterales</taxon>
        <taxon>Yersiniaceae</taxon>
        <taxon>Serratia</taxon>
    </lineage>
</organism>
<evidence type="ECO:0000256" key="2">
    <source>
        <dbReference type="ARBA" id="ARBA00023015"/>
    </source>
</evidence>
<protein>
    <submittedName>
        <fullName evidence="8">LysR family transcriptional regulator</fullName>
    </submittedName>
</protein>
<reference evidence="7 15" key="9">
    <citation type="submission" date="2023-11" db="EMBL/GenBank/DDBJ databases">
        <title>Detection of rare carbapenemases in Enterobacterales - comparison of two colorimetric and two CIM-based carbapenemase assays.</title>
        <authorList>
            <person name="Schaffarczyk L."/>
            <person name="Noster J."/>
            <person name="Stelzer Y."/>
            <person name="Sattler J."/>
            <person name="Gatermann S."/>
            <person name="Hamprecht A."/>
        </authorList>
    </citation>
    <scope>NUCLEOTIDE SEQUENCE [LARGE SCALE GENOMIC DNA]</scope>
    <source>
        <strain evidence="7 15">CIM-Carb-136</strain>
    </source>
</reference>
<dbReference type="GO" id="GO:0003700">
    <property type="term" value="F:DNA-binding transcription factor activity"/>
    <property type="evidence" value="ECO:0007669"/>
    <property type="project" value="InterPro"/>
</dbReference>
<dbReference type="InterPro" id="IPR000847">
    <property type="entry name" value="LysR_HTH_N"/>
</dbReference>
<dbReference type="Pfam" id="PF03466">
    <property type="entry name" value="LysR_substrate"/>
    <property type="match status" value="1"/>
</dbReference>
<reference evidence="12" key="1">
    <citation type="submission" date="2016-04" db="EMBL/GenBank/DDBJ databases">
        <authorList>
            <person name="Osei Sekyere J."/>
            <person name="Sivertsen A."/>
            <person name="Pedersen A.T."/>
            <person name="Sundsfjord A."/>
        </authorList>
    </citation>
    <scope>NUCLEOTIDE SEQUENCE [LARGE SCALE GENOMIC DNA]</scope>
    <source>
        <strain evidence="12">945174350</strain>
    </source>
</reference>
<dbReference type="EMBL" id="JTBC02000002">
    <property type="protein sequence ID" value="PNO69357.1"/>
    <property type="molecule type" value="Genomic_DNA"/>
</dbReference>
<dbReference type="Gene3D" id="1.10.10.10">
    <property type="entry name" value="Winged helix-like DNA-binding domain superfamily/Winged helix DNA-binding domain"/>
    <property type="match status" value="1"/>
</dbReference>
<proteinExistence type="inferred from homology"/>
<evidence type="ECO:0000256" key="3">
    <source>
        <dbReference type="ARBA" id="ARBA00023125"/>
    </source>
</evidence>
<evidence type="ECO:0000256" key="1">
    <source>
        <dbReference type="ARBA" id="ARBA00009437"/>
    </source>
</evidence>
<reference evidence="9" key="4">
    <citation type="submission" date="2017-12" db="EMBL/GenBank/DDBJ databases">
        <title>FDA dAtabase for Regulatory Grade micrObial Sequences (FDA-ARGOS): Supporting development and validation of Infectious Disease Dx tests.</title>
        <authorList>
            <person name="Campos J."/>
            <person name="Goldberg B."/>
            <person name="Tallon L.J."/>
            <person name="Sadzewicz L."/>
            <person name="Sengamalay N."/>
            <person name="Ott S."/>
            <person name="Godinez A."/>
            <person name="Nagaraj S."/>
            <person name="Vavikolanu K."/>
            <person name="Vyas G."/>
            <person name="Nadendla S."/>
            <person name="Aluvathingal J."/>
            <person name="Geyer C."/>
            <person name="Nandy P."/>
            <person name="Hobson J."/>
            <person name="Sichtig H."/>
        </authorList>
    </citation>
    <scope>NUCLEOTIDE SEQUENCE</scope>
    <source>
        <strain evidence="9">FDAARGOS_79</strain>
    </source>
</reference>
<keyword evidence="4" id="KW-0804">Transcription</keyword>
<reference evidence="8" key="2">
    <citation type="journal article" date="2017" name="PLoS ONE">
        <title>Genomic and phenotypic characterisation of fluoroquinolone resistance mechanisms in Enterobacteriaceae in Durban, South Africa.</title>
        <authorList>
            <person name="Osei Sekyere J."/>
            <person name="Amoako D.G."/>
        </authorList>
    </citation>
    <scope>NUCLEOTIDE SEQUENCE</scope>
    <source>
        <strain evidence="8">945174350</strain>
    </source>
</reference>
<evidence type="ECO:0000256" key="4">
    <source>
        <dbReference type="ARBA" id="ARBA00023163"/>
    </source>
</evidence>
<dbReference type="InterPro" id="IPR036388">
    <property type="entry name" value="WH-like_DNA-bd_sf"/>
</dbReference>
<dbReference type="Proteomes" id="UP000030378">
    <property type="component" value="Unassembled WGS sequence"/>
</dbReference>
<dbReference type="AlphaFoldDB" id="A0A0A5LRW1"/>
<dbReference type="Pfam" id="PF00126">
    <property type="entry name" value="HTH_1"/>
    <property type="match status" value="1"/>
</dbReference>